<sequence>MNVSAPALTRPVSVQFMATSLFAAVMLNLLPWQGVVLLARPDFVLLVLLYWVIHQPLRIGMAAAWGLGLVMDVADGALLGQYALSYTVAIFLALILHRRIQAFGLWQQALHVSVLLLTSQLLTLLVHLVNGASFIGWGYFLATISGTLLWPALGLLIPLALKHKTLPE</sequence>
<feature type="transmembrane region" description="Helical" evidence="8">
    <location>
        <begin position="12"/>
        <end position="31"/>
    </location>
</feature>
<feature type="transmembrane region" description="Helical" evidence="8">
    <location>
        <begin position="109"/>
        <end position="129"/>
    </location>
</feature>
<gene>
    <name evidence="9" type="primary">mreD</name>
    <name evidence="9" type="ORF">SKTS_35370</name>
</gene>
<evidence type="ECO:0000256" key="7">
    <source>
        <dbReference type="ARBA" id="ARBA00023136"/>
    </source>
</evidence>
<dbReference type="GO" id="GO:0008360">
    <property type="term" value="P:regulation of cell shape"/>
    <property type="evidence" value="ECO:0007669"/>
    <property type="project" value="UniProtKB-KW"/>
</dbReference>
<dbReference type="InterPro" id="IPR007227">
    <property type="entry name" value="Cell_shape_determining_MreD"/>
</dbReference>
<name>A0A6F8VHK6_9PROT</name>
<dbReference type="AlphaFoldDB" id="A0A6F8VHK6"/>
<dbReference type="GO" id="GO:0005886">
    <property type="term" value="C:plasma membrane"/>
    <property type="evidence" value="ECO:0007669"/>
    <property type="project" value="UniProtKB-SubCell"/>
</dbReference>
<evidence type="ECO:0000256" key="1">
    <source>
        <dbReference type="ARBA" id="ARBA00004651"/>
    </source>
</evidence>
<dbReference type="InterPro" id="IPR026034">
    <property type="entry name" value="MreD_proteobac"/>
</dbReference>
<dbReference type="NCBIfam" id="TIGR03426">
    <property type="entry name" value="shape_MreD"/>
    <property type="match status" value="1"/>
</dbReference>
<dbReference type="EMBL" id="AP022853">
    <property type="protein sequence ID" value="BCB28651.1"/>
    <property type="molecule type" value="Genomic_DNA"/>
</dbReference>
<reference evidence="10" key="1">
    <citation type="submission" date="2020-03" db="EMBL/GenBank/DDBJ databases">
        <title>Complete genome sequence of sulfur-oxidizing bacterium skT11.</title>
        <authorList>
            <person name="Kanda M."/>
            <person name="Kojima H."/>
            <person name="Fukui M."/>
        </authorList>
    </citation>
    <scope>NUCLEOTIDE SEQUENCE [LARGE SCALE GENOMIC DNA]</scope>
    <source>
        <strain evidence="10">skT11</strain>
    </source>
</reference>
<evidence type="ECO:0000256" key="3">
    <source>
        <dbReference type="ARBA" id="ARBA00022475"/>
    </source>
</evidence>
<evidence type="ECO:0000256" key="8">
    <source>
        <dbReference type="SAM" id="Phobius"/>
    </source>
</evidence>
<keyword evidence="3" id="KW-1003">Cell membrane</keyword>
<evidence type="ECO:0000256" key="5">
    <source>
        <dbReference type="ARBA" id="ARBA00022960"/>
    </source>
</evidence>
<accession>A0A6F8VHK6</accession>
<dbReference type="PANTHER" id="PTHR37484">
    <property type="entry name" value="ROD SHAPE-DETERMINING PROTEIN MRED"/>
    <property type="match status" value="1"/>
</dbReference>
<evidence type="ECO:0000313" key="9">
    <source>
        <dbReference type="EMBL" id="BCB28651.1"/>
    </source>
</evidence>
<dbReference type="RefSeq" id="WP_173068396.1">
    <property type="nucleotide sequence ID" value="NZ_AP022853.1"/>
</dbReference>
<dbReference type="KEGG" id="slac:SKTS_35370"/>
<keyword evidence="10" id="KW-1185">Reference proteome</keyword>
<dbReference type="PANTHER" id="PTHR37484:SF1">
    <property type="entry name" value="ROD SHAPE-DETERMINING PROTEIN MRED"/>
    <property type="match status" value="1"/>
</dbReference>
<evidence type="ECO:0000256" key="2">
    <source>
        <dbReference type="ARBA" id="ARBA00007776"/>
    </source>
</evidence>
<keyword evidence="5" id="KW-0133">Cell shape</keyword>
<evidence type="ECO:0000256" key="6">
    <source>
        <dbReference type="ARBA" id="ARBA00022989"/>
    </source>
</evidence>
<keyword evidence="6 8" id="KW-1133">Transmembrane helix</keyword>
<evidence type="ECO:0000313" key="10">
    <source>
        <dbReference type="Proteomes" id="UP000502260"/>
    </source>
</evidence>
<comment type="similarity">
    <text evidence="2">Belongs to the MreD family.</text>
</comment>
<feature type="transmembrane region" description="Helical" evidence="8">
    <location>
        <begin position="43"/>
        <end position="67"/>
    </location>
</feature>
<comment type="subcellular location">
    <subcellularLocation>
        <location evidence="1">Cell membrane</location>
        <topology evidence="1">Multi-pass membrane protein</topology>
    </subcellularLocation>
</comment>
<keyword evidence="4 8" id="KW-0812">Transmembrane</keyword>
<dbReference type="Proteomes" id="UP000502260">
    <property type="component" value="Chromosome"/>
</dbReference>
<keyword evidence="7 8" id="KW-0472">Membrane</keyword>
<protein>
    <submittedName>
        <fullName evidence="9">Rod shape-determining protein MreD</fullName>
    </submittedName>
</protein>
<feature type="transmembrane region" description="Helical" evidence="8">
    <location>
        <begin position="79"/>
        <end position="97"/>
    </location>
</feature>
<dbReference type="Pfam" id="PF04093">
    <property type="entry name" value="MreD"/>
    <property type="match status" value="1"/>
</dbReference>
<organism evidence="9 10">
    <name type="scientific">Sulfurimicrobium lacus</name>
    <dbReference type="NCBI Taxonomy" id="2715678"/>
    <lineage>
        <taxon>Bacteria</taxon>
        <taxon>Pseudomonadati</taxon>
        <taxon>Pseudomonadota</taxon>
        <taxon>Betaproteobacteria</taxon>
        <taxon>Nitrosomonadales</taxon>
        <taxon>Sulfuricellaceae</taxon>
        <taxon>Sulfurimicrobium</taxon>
    </lineage>
</organism>
<feature type="transmembrane region" description="Helical" evidence="8">
    <location>
        <begin position="135"/>
        <end position="161"/>
    </location>
</feature>
<dbReference type="PIRSF" id="PIRSF018472">
    <property type="entry name" value="MreD_proteobac"/>
    <property type="match status" value="1"/>
</dbReference>
<evidence type="ECO:0000256" key="4">
    <source>
        <dbReference type="ARBA" id="ARBA00022692"/>
    </source>
</evidence>
<proteinExistence type="inferred from homology"/>